<dbReference type="RefSeq" id="WP_386759698.1">
    <property type="nucleotide sequence ID" value="NZ_JBHRXK010000006.1"/>
</dbReference>
<keyword evidence="8" id="KW-1185">Reference proteome</keyword>
<proteinExistence type="inferred from homology"/>
<dbReference type="EC" id="3.5.1.25" evidence="7"/>
<dbReference type="InterPro" id="IPR011059">
    <property type="entry name" value="Metal-dep_hydrolase_composite"/>
</dbReference>
<dbReference type="InterPro" id="IPR003764">
    <property type="entry name" value="GlcNAc_6-P_deAcase"/>
</dbReference>
<organism evidence="7 8">
    <name type="scientific">Lysobacter cavernae</name>
    <dbReference type="NCBI Taxonomy" id="1685901"/>
    <lineage>
        <taxon>Bacteria</taxon>
        <taxon>Pseudomonadati</taxon>
        <taxon>Pseudomonadota</taxon>
        <taxon>Gammaproteobacteria</taxon>
        <taxon>Lysobacterales</taxon>
        <taxon>Lysobacteraceae</taxon>
        <taxon>Lysobacter</taxon>
    </lineage>
</organism>
<name>A0ABV7RT24_9GAMM</name>
<feature type="domain" description="Amidohydrolase-related" evidence="6">
    <location>
        <begin position="56"/>
        <end position="380"/>
    </location>
</feature>
<sequence>MSSAPHTLVFHNGPVLTQRGFEEDVSVVVEDGHIVAVLPGEAAGQGAQVVDLQGRYLVPGFIDTQVNGGGDVLFNDEPTVDGLRRIATAHRKFGTTGLMPTLISDDVAVMCRAIAATREAIEQDVPGILGIHLEGPYLNAARKGVHDPAKFHTPGTEELDMIASLDNGKTLLTLAPERFPAETLRALAARGVVLAAGHTAASYEQLRDGFAAGIRGVTHLFNAMTPMNSREPGGVGAALENPDAWCGLIVDGHHVHDASLRVAIAARPRGKMMLVTDAMPPVGGEREDFELYGVTMSCRDGLCSTADGTLAGSALDMATAVRNTVQRLGLPLEEACRMASAYPADFLGLGHLLGHIAPGYRADLAVLDRELHVRGTWIGGAAG</sequence>
<keyword evidence="4 5" id="KW-0119">Carbohydrate metabolism</keyword>
<dbReference type="InterPro" id="IPR006680">
    <property type="entry name" value="Amidohydro-rel"/>
</dbReference>
<evidence type="ECO:0000313" key="7">
    <source>
        <dbReference type="EMBL" id="MFC3551933.1"/>
    </source>
</evidence>
<dbReference type="Pfam" id="PF01979">
    <property type="entry name" value="Amidohydro_1"/>
    <property type="match status" value="1"/>
</dbReference>
<dbReference type="SUPFAM" id="SSF51556">
    <property type="entry name" value="Metallo-dependent hydrolases"/>
    <property type="match status" value="1"/>
</dbReference>
<dbReference type="Gene3D" id="3.20.20.140">
    <property type="entry name" value="Metal-dependent hydrolases"/>
    <property type="match status" value="1"/>
</dbReference>
<dbReference type="Proteomes" id="UP001595740">
    <property type="component" value="Unassembled WGS sequence"/>
</dbReference>
<keyword evidence="3 5" id="KW-0378">Hydrolase</keyword>
<evidence type="ECO:0000256" key="1">
    <source>
        <dbReference type="ARBA" id="ARBA00010716"/>
    </source>
</evidence>
<gene>
    <name evidence="7" type="primary">nagA</name>
    <name evidence="7" type="ORF">ACFOLC_13060</name>
</gene>
<dbReference type="NCBIfam" id="TIGR00221">
    <property type="entry name" value="nagA"/>
    <property type="match status" value="1"/>
</dbReference>
<evidence type="ECO:0000313" key="8">
    <source>
        <dbReference type="Proteomes" id="UP001595740"/>
    </source>
</evidence>
<dbReference type="CDD" id="cd00854">
    <property type="entry name" value="NagA"/>
    <property type="match status" value="1"/>
</dbReference>
<keyword evidence="2" id="KW-0479">Metal-binding</keyword>
<evidence type="ECO:0000256" key="4">
    <source>
        <dbReference type="ARBA" id="ARBA00023277"/>
    </source>
</evidence>
<dbReference type="InterPro" id="IPR032466">
    <property type="entry name" value="Metal_Hydrolase"/>
</dbReference>
<evidence type="ECO:0000259" key="6">
    <source>
        <dbReference type="Pfam" id="PF01979"/>
    </source>
</evidence>
<dbReference type="Gene3D" id="2.30.40.10">
    <property type="entry name" value="Urease, subunit C, domain 1"/>
    <property type="match status" value="1"/>
</dbReference>
<dbReference type="EMBL" id="JBHRXK010000006">
    <property type="protein sequence ID" value="MFC3551933.1"/>
    <property type="molecule type" value="Genomic_DNA"/>
</dbReference>
<dbReference type="GO" id="GO:0008448">
    <property type="term" value="F:N-acetylglucosamine-6-phosphate deacetylase activity"/>
    <property type="evidence" value="ECO:0007669"/>
    <property type="project" value="UniProtKB-EC"/>
</dbReference>
<comment type="similarity">
    <text evidence="1 5">Belongs to the metallo-dependent hydrolases superfamily. NagA family.</text>
</comment>
<dbReference type="PANTHER" id="PTHR11113:SF14">
    <property type="entry name" value="N-ACETYLGLUCOSAMINE-6-PHOSPHATE DEACETYLASE"/>
    <property type="match status" value="1"/>
</dbReference>
<dbReference type="PANTHER" id="PTHR11113">
    <property type="entry name" value="N-ACETYLGLUCOSAMINE-6-PHOSPHATE DEACETYLASE"/>
    <property type="match status" value="1"/>
</dbReference>
<reference evidence="8" key="1">
    <citation type="journal article" date="2019" name="Int. J. Syst. Evol. Microbiol.">
        <title>The Global Catalogue of Microorganisms (GCM) 10K type strain sequencing project: providing services to taxonomists for standard genome sequencing and annotation.</title>
        <authorList>
            <consortium name="The Broad Institute Genomics Platform"/>
            <consortium name="The Broad Institute Genome Sequencing Center for Infectious Disease"/>
            <person name="Wu L."/>
            <person name="Ma J."/>
        </authorList>
    </citation>
    <scope>NUCLEOTIDE SEQUENCE [LARGE SCALE GENOMIC DNA]</scope>
    <source>
        <strain evidence="8">KCTC 42875</strain>
    </source>
</reference>
<dbReference type="SUPFAM" id="SSF51338">
    <property type="entry name" value="Composite domain of metallo-dependent hydrolases"/>
    <property type="match status" value="1"/>
</dbReference>
<accession>A0ABV7RT24</accession>
<dbReference type="PIRSF" id="PIRSF038994">
    <property type="entry name" value="NagA"/>
    <property type="match status" value="1"/>
</dbReference>
<evidence type="ECO:0000256" key="3">
    <source>
        <dbReference type="ARBA" id="ARBA00022801"/>
    </source>
</evidence>
<comment type="caution">
    <text evidence="7">The sequence shown here is derived from an EMBL/GenBank/DDBJ whole genome shotgun (WGS) entry which is preliminary data.</text>
</comment>
<evidence type="ECO:0000256" key="5">
    <source>
        <dbReference type="PIRNR" id="PIRNR038994"/>
    </source>
</evidence>
<protein>
    <submittedName>
        <fullName evidence="7">N-acetylglucosamine-6-phosphate deacetylase</fullName>
        <ecNumber evidence="7">3.5.1.25</ecNumber>
    </submittedName>
</protein>
<evidence type="ECO:0000256" key="2">
    <source>
        <dbReference type="ARBA" id="ARBA00022723"/>
    </source>
</evidence>